<proteinExistence type="predicted"/>
<accession>A0A7L6AZ80</accession>
<reference evidence="2 3" key="2">
    <citation type="journal article" date="2021" name="Mar. Drugs">
        <title>A New Micromonospora Strain with Antibiotic Activity Isolated from the Microbiome of a Mid-Atlantic Deep-Sea Sponge.</title>
        <authorList>
            <person name="Back C.R."/>
            <person name="Stennett H.L."/>
            <person name="Williams S.E."/>
            <person name="Wang L."/>
            <person name="Ojeda Gomez J."/>
            <person name="Abdulle O.M."/>
            <person name="Duffy T."/>
            <person name="Neal C."/>
            <person name="Mantell J."/>
            <person name="Jepson M.A."/>
            <person name="Hendry K.R."/>
            <person name="Powell D."/>
            <person name="Stach J.E.M."/>
            <person name="Essex-Lopresti A.E."/>
            <person name="Willis C.L."/>
            <person name="Curnow P."/>
            <person name="Race P.R."/>
        </authorList>
    </citation>
    <scope>NUCLEOTIDE SEQUENCE [LARGE SCALE GENOMIC DNA]</scope>
    <source>
        <strain evidence="2 3">28ISP2-46</strain>
    </source>
</reference>
<protein>
    <submittedName>
        <fullName evidence="2">Uncharacterized protein</fullName>
    </submittedName>
</protein>
<feature type="transmembrane region" description="Helical" evidence="1">
    <location>
        <begin position="128"/>
        <end position="148"/>
    </location>
</feature>
<feature type="transmembrane region" description="Helical" evidence="1">
    <location>
        <begin position="168"/>
        <end position="193"/>
    </location>
</feature>
<reference evidence="3" key="1">
    <citation type="submission" date="2020-07" db="EMBL/GenBank/DDBJ databases">
        <title>A new Micromonospora strain with potent antibiotic activity isolated from the microbiome of a mid-Atlantic deep-sea sponge.</title>
        <authorList>
            <person name="Back C.R."/>
            <person name="Stennett H.L."/>
            <person name="Williams S.E."/>
            <person name="Wang L."/>
            <person name="Ojeda Gomez J."/>
            <person name="Abdulle O.M."/>
            <person name="Duffy T."/>
            <person name="Hendry K.R."/>
            <person name="Powell D."/>
            <person name="Stach J.E."/>
            <person name="Essex-Lopresti A.E."/>
            <person name="Willis C.L."/>
            <person name="Curnow P."/>
            <person name="Race P.R."/>
        </authorList>
    </citation>
    <scope>NUCLEOTIDE SEQUENCE [LARGE SCALE GENOMIC DNA]</scope>
    <source>
        <strain evidence="3">28ISP2-46</strain>
    </source>
</reference>
<keyword evidence="3" id="KW-1185">Reference proteome</keyword>
<name>A0A7L6AZ80_9ACTN</name>
<dbReference type="AlphaFoldDB" id="A0A7L6AZ80"/>
<gene>
    <name evidence="2" type="ORF">H1D33_16090</name>
</gene>
<dbReference type="RefSeq" id="WP_181567502.1">
    <property type="nucleotide sequence ID" value="NZ_CP059322.2"/>
</dbReference>
<keyword evidence="1" id="KW-1133">Transmembrane helix</keyword>
<feature type="transmembrane region" description="Helical" evidence="1">
    <location>
        <begin position="95"/>
        <end position="116"/>
    </location>
</feature>
<evidence type="ECO:0000313" key="3">
    <source>
        <dbReference type="Proteomes" id="UP000510844"/>
    </source>
</evidence>
<dbReference type="Proteomes" id="UP000510844">
    <property type="component" value="Chromosome"/>
</dbReference>
<evidence type="ECO:0000256" key="1">
    <source>
        <dbReference type="SAM" id="Phobius"/>
    </source>
</evidence>
<dbReference type="EMBL" id="CP059322">
    <property type="protein sequence ID" value="QLQ34954.1"/>
    <property type="molecule type" value="Genomic_DNA"/>
</dbReference>
<sequence length="286" mass="28995">MPRRPLLLIAATVCAALHAAGVLVAHPVWRGAEVLSLALLLAYALAGGLPWPRWPVPAALAVLLVDAIRTMPAAPGGEGSGWRFLDGTEPIDVTAGVEASLSAGGAMLVATVLLLVGFRGRARRRPAVLAALAALPVVGYAVVRVVDIRRDLVAEDRPYPSGPDLTDVTSAMVLAVLPALALAVAALALAALLAGRGRRLAAAGAAALALVALRLIDAGIEAVPLSWSVGDGTALFAWYAITPTTAMPQPVPALTVAVELTAYLLLFAGLTGADRAEPAVPAPVAG</sequence>
<organism evidence="2 3">
    <name type="scientific">Micromonospora robiginosa</name>
    <dbReference type="NCBI Taxonomy" id="2749844"/>
    <lineage>
        <taxon>Bacteria</taxon>
        <taxon>Bacillati</taxon>
        <taxon>Actinomycetota</taxon>
        <taxon>Actinomycetes</taxon>
        <taxon>Micromonosporales</taxon>
        <taxon>Micromonosporaceae</taxon>
        <taxon>Micromonospora</taxon>
    </lineage>
</organism>
<dbReference type="KEGG" id="mfeu:H1D33_16090"/>
<keyword evidence="1" id="KW-0812">Transmembrane</keyword>
<keyword evidence="1" id="KW-0472">Membrane</keyword>
<evidence type="ECO:0000313" key="2">
    <source>
        <dbReference type="EMBL" id="QLQ34954.1"/>
    </source>
</evidence>